<proteinExistence type="predicted"/>
<evidence type="ECO:0000313" key="2">
    <source>
        <dbReference type="EMBL" id="PSV86852.1"/>
    </source>
</evidence>
<organism evidence="2 3">
    <name type="scientific">Photobacterium leiognathi</name>
    <dbReference type="NCBI Taxonomy" id="553611"/>
    <lineage>
        <taxon>Bacteria</taxon>
        <taxon>Pseudomonadati</taxon>
        <taxon>Pseudomonadota</taxon>
        <taxon>Gammaproteobacteria</taxon>
        <taxon>Vibrionales</taxon>
        <taxon>Vibrionaceae</taxon>
        <taxon>Photobacterium</taxon>
    </lineage>
</organism>
<keyword evidence="1" id="KW-0812">Transmembrane</keyword>
<evidence type="ECO:0000313" key="3">
    <source>
        <dbReference type="Proteomes" id="UP000240410"/>
    </source>
</evidence>
<dbReference type="Proteomes" id="UP000240410">
    <property type="component" value="Unassembled WGS sequence"/>
</dbReference>
<evidence type="ECO:0000256" key="1">
    <source>
        <dbReference type="SAM" id="Phobius"/>
    </source>
</evidence>
<feature type="transmembrane region" description="Helical" evidence="1">
    <location>
        <begin position="68"/>
        <end position="92"/>
    </location>
</feature>
<gene>
    <name evidence="2" type="ORF">CTM89_19970</name>
</gene>
<protein>
    <submittedName>
        <fullName evidence="2">Uncharacterized protein</fullName>
    </submittedName>
</protein>
<accession>A0A2T3M4P6</accession>
<dbReference type="AlphaFoldDB" id="A0A2T3M4P6"/>
<comment type="caution">
    <text evidence="2">The sequence shown here is derived from an EMBL/GenBank/DDBJ whole genome shotgun (WGS) entry which is preliminary data.</text>
</comment>
<reference evidence="2 3" key="1">
    <citation type="submission" date="2018-03" db="EMBL/GenBank/DDBJ databases">
        <title>Whole genome sequencing of Histamine producing bacteria.</title>
        <authorList>
            <person name="Butler K."/>
        </authorList>
    </citation>
    <scope>NUCLEOTIDE SEQUENCE [LARGE SCALE GENOMIC DNA]</scope>
    <source>
        <strain evidence="2 3">ATCC 33979</strain>
    </source>
</reference>
<name>A0A2T3M4P6_PHOLE</name>
<keyword evidence="1" id="KW-0472">Membrane</keyword>
<sequence length="105" mass="11737">MHAYPPRLPNQVHFRCVLLTSYRFLQTLPLASNALAIRIIFPSVGVIQVSCNLTGLPASLGKQKSQHLTCWLSFIYLVVLYSLSHASAQYWLEPGAYEALAHQPV</sequence>
<dbReference type="EMBL" id="PYOJ01000043">
    <property type="protein sequence ID" value="PSV86852.1"/>
    <property type="molecule type" value="Genomic_DNA"/>
</dbReference>
<feature type="transmembrane region" description="Helical" evidence="1">
    <location>
        <begin position="35"/>
        <end position="56"/>
    </location>
</feature>
<keyword evidence="1" id="KW-1133">Transmembrane helix</keyword>
<dbReference type="OrthoDB" id="6337502at2"/>